<dbReference type="InterPro" id="IPR001034">
    <property type="entry name" value="DeoR_HTH"/>
</dbReference>
<feature type="domain" description="HTH deoR-type" evidence="6">
    <location>
        <begin position="4"/>
        <end position="59"/>
    </location>
</feature>
<dbReference type="EMBL" id="VUMD01000003">
    <property type="protein sequence ID" value="MSS35781.1"/>
    <property type="molecule type" value="Genomic_DNA"/>
</dbReference>
<accession>A0A7X2NJC5</accession>
<dbReference type="PROSITE" id="PS51000">
    <property type="entry name" value="HTH_DEOR_2"/>
    <property type="match status" value="1"/>
</dbReference>
<dbReference type="InterPro" id="IPR014036">
    <property type="entry name" value="DeoR-like_C"/>
</dbReference>
<evidence type="ECO:0000256" key="4">
    <source>
        <dbReference type="ARBA" id="ARBA00023163"/>
    </source>
</evidence>
<evidence type="ECO:0000313" key="8">
    <source>
        <dbReference type="Proteomes" id="UP000429958"/>
    </source>
</evidence>
<comment type="caution">
    <text evidence="7">The sequence shown here is derived from an EMBL/GenBank/DDBJ whole genome shotgun (WGS) entry which is preliminary data.</text>
</comment>
<dbReference type="InterPro" id="IPR036388">
    <property type="entry name" value="WH-like_DNA-bd_sf"/>
</dbReference>
<protein>
    <recommendedName>
        <fullName evidence="1">Lactose phosphotransferase system repressor</fullName>
    </recommendedName>
</protein>
<evidence type="ECO:0000259" key="6">
    <source>
        <dbReference type="PROSITE" id="PS51000"/>
    </source>
</evidence>
<dbReference type="RefSeq" id="WP_154471185.1">
    <property type="nucleotide sequence ID" value="NZ_VUMD01000003.1"/>
</dbReference>
<evidence type="ECO:0000256" key="2">
    <source>
        <dbReference type="ARBA" id="ARBA00022491"/>
    </source>
</evidence>
<evidence type="ECO:0000256" key="5">
    <source>
        <dbReference type="ARBA" id="ARBA00024937"/>
    </source>
</evidence>
<keyword evidence="8" id="KW-1185">Reference proteome</keyword>
<dbReference type="Gene3D" id="1.10.10.10">
    <property type="entry name" value="Winged helix-like DNA-binding domain superfamily/Winged helix DNA-binding domain"/>
    <property type="match status" value="1"/>
</dbReference>
<keyword evidence="3" id="KW-0805">Transcription regulation</keyword>
<dbReference type="Pfam" id="PF08220">
    <property type="entry name" value="HTH_DeoR"/>
    <property type="match status" value="1"/>
</dbReference>
<dbReference type="InterPro" id="IPR037171">
    <property type="entry name" value="NagB/RpiA_transferase-like"/>
</dbReference>
<dbReference type="GO" id="GO:0003700">
    <property type="term" value="F:DNA-binding transcription factor activity"/>
    <property type="evidence" value="ECO:0007669"/>
    <property type="project" value="InterPro"/>
</dbReference>
<dbReference type="AlphaFoldDB" id="A0A7X2NJC5"/>
<dbReference type="Gene3D" id="3.40.50.1360">
    <property type="match status" value="1"/>
</dbReference>
<dbReference type="Pfam" id="PF00455">
    <property type="entry name" value="DeoRC"/>
    <property type="match status" value="1"/>
</dbReference>
<comment type="function">
    <text evidence="5">Repressor of the lactose catabolism operon. Galactose-6-phosphate is the inducer.</text>
</comment>
<dbReference type="PANTHER" id="PTHR30363:SF4">
    <property type="entry name" value="GLYCEROL-3-PHOSPHATE REGULON REPRESSOR"/>
    <property type="match status" value="1"/>
</dbReference>
<keyword evidence="4" id="KW-0804">Transcription</keyword>
<dbReference type="InterPro" id="IPR050313">
    <property type="entry name" value="Carb_Metab_HTH_regulators"/>
</dbReference>
<evidence type="ECO:0000313" key="7">
    <source>
        <dbReference type="EMBL" id="MSS35781.1"/>
    </source>
</evidence>
<sequence>MSYQQRKFEIIDLLDSRGGGCSMDLLCKRLYASRSTLRRDLIQMEEEGIIRRHHGGVALIAESATENPVMMRKMENPDKKSAIAKQCRDYIHDNMVIFLDSSSTVSYLCPFLKACKNLTVITNGLNVATLLSNAPGVRVYVCPGQLKNKSLSIIGEYSTNFLDNFRADTFFFSCKAINKLGIFEGDDFQALTKRSMLKNANKKILLCDSTKEHAVGYFKLTSFQNLDFLISDAPFSEDVMNAINASGASFIS</sequence>
<keyword evidence="2" id="KW-0678">Repressor</keyword>
<name>A0A7X2NJC5_9CLOT</name>
<evidence type="ECO:0000256" key="1">
    <source>
        <dbReference type="ARBA" id="ARBA00021390"/>
    </source>
</evidence>
<dbReference type="Proteomes" id="UP000429958">
    <property type="component" value="Unassembled WGS sequence"/>
</dbReference>
<dbReference type="PRINTS" id="PR00037">
    <property type="entry name" value="HTHLACR"/>
</dbReference>
<dbReference type="SMART" id="SM01134">
    <property type="entry name" value="DeoRC"/>
    <property type="match status" value="1"/>
</dbReference>
<reference evidence="7 8" key="1">
    <citation type="submission" date="2019-08" db="EMBL/GenBank/DDBJ databases">
        <title>In-depth cultivation of the pig gut microbiome towards novel bacterial diversity and tailored functional studies.</title>
        <authorList>
            <person name="Wylensek D."/>
            <person name="Hitch T.C.A."/>
            <person name="Clavel T."/>
        </authorList>
    </citation>
    <scope>NUCLEOTIDE SEQUENCE [LARGE SCALE GENOMIC DNA]</scope>
    <source>
        <strain evidence="7 8">WCA-389-WT-23D1</strain>
    </source>
</reference>
<dbReference type="SUPFAM" id="SSF100950">
    <property type="entry name" value="NagB/RpiA/CoA transferase-like"/>
    <property type="match status" value="1"/>
</dbReference>
<dbReference type="PANTHER" id="PTHR30363">
    <property type="entry name" value="HTH-TYPE TRANSCRIPTIONAL REGULATOR SRLR-RELATED"/>
    <property type="match status" value="1"/>
</dbReference>
<organism evidence="7 8">
    <name type="scientific">Clostridium porci</name>
    <dbReference type="NCBI Taxonomy" id="2605778"/>
    <lineage>
        <taxon>Bacteria</taxon>
        <taxon>Bacillati</taxon>
        <taxon>Bacillota</taxon>
        <taxon>Clostridia</taxon>
        <taxon>Eubacteriales</taxon>
        <taxon>Clostridiaceae</taxon>
        <taxon>Clostridium</taxon>
    </lineage>
</organism>
<dbReference type="SMART" id="SM00420">
    <property type="entry name" value="HTH_DEOR"/>
    <property type="match status" value="1"/>
</dbReference>
<evidence type="ECO:0000256" key="3">
    <source>
        <dbReference type="ARBA" id="ARBA00023015"/>
    </source>
</evidence>
<gene>
    <name evidence="7" type="ORF">FYJ39_04080</name>
</gene>
<proteinExistence type="predicted"/>
<dbReference type="SUPFAM" id="SSF46785">
    <property type="entry name" value="Winged helix' DNA-binding domain"/>
    <property type="match status" value="1"/>
</dbReference>
<dbReference type="InterPro" id="IPR036390">
    <property type="entry name" value="WH_DNA-bd_sf"/>
</dbReference>